<accession>I2GYG2</accession>
<feature type="compositionally biased region" description="Low complexity" evidence="1">
    <location>
        <begin position="130"/>
        <end position="143"/>
    </location>
</feature>
<dbReference type="HOGENOM" id="CLU_863754_0_0_1"/>
<dbReference type="OrthoDB" id="4070651at2759"/>
<organism evidence="2 3">
    <name type="scientific">Henningerozyma blattae (strain ATCC 34711 / CBS 6284 / DSM 70876 / NBRC 10599 / NRRL Y-10934 / UCD 77-7)</name>
    <name type="common">Yeast</name>
    <name type="synonym">Tetrapisispora blattae</name>
    <dbReference type="NCBI Taxonomy" id="1071380"/>
    <lineage>
        <taxon>Eukaryota</taxon>
        <taxon>Fungi</taxon>
        <taxon>Dikarya</taxon>
        <taxon>Ascomycota</taxon>
        <taxon>Saccharomycotina</taxon>
        <taxon>Saccharomycetes</taxon>
        <taxon>Saccharomycetales</taxon>
        <taxon>Saccharomycetaceae</taxon>
        <taxon>Henningerozyma</taxon>
    </lineage>
</organism>
<dbReference type="InParanoid" id="I2GYG2"/>
<feature type="region of interest" description="Disordered" evidence="1">
    <location>
        <begin position="1"/>
        <end position="65"/>
    </location>
</feature>
<feature type="region of interest" description="Disordered" evidence="1">
    <location>
        <begin position="83"/>
        <end position="102"/>
    </location>
</feature>
<gene>
    <name evidence="2" type="primary">TBLA0B03230</name>
    <name evidence="2" type="ORF">TBLA_0B03230</name>
</gene>
<name>I2GYG2_HENB6</name>
<feature type="compositionally biased region" description="Polar residues" evidence="1">
    <location>
        <begin position="144"/>
        <end position="153"/>
    </location>
</feature>
<dbReference type="Proteomes" id="UP000002866">
    <property type="component" value="Chromosome 2"/>
</dbReference>
<keyword evidence="3" id="KW-1185">Reference proteome</keyword>
<protein>
    <submittedName>
        <fullName evidence="2">Uncharacterized protein</fullName>
    </submittedName>
</protein>
<dbReference type="EMBL" id="HE806317">
    <property type="protein sequence ID" value="CCH59164.1"/>
    <property type="molecule type" value="Genomic_DNA"/>
</dbReference>
<dbReference type="RefSeq" id="XP_004178683.1">
    <property type="nucleotide sequence ID" value="XM_004178635.1"/>
</dbReference>
<reference evidence="2 3" key="1">
    <citation type="journal article" date="2011" name="Proc. Natl. Acad. Sci. U.S.A.">
        <title>Evolutionary erosion of yeast sex chromosomes by mating-type switching accidents.</title>
        <authorList>
            <person name="Gordon J.L."/>
            <person name="Armisen D."/>
            <person name="Proux-Wera E."/>
            <person name="Oheigeartaigh S.S."/>
            <person name="Byrne K.P."/>
            <person name="Wolfe K.H."/>
        </authorList>
    </citation>
    <scope>NUCLEOTIDE SEQUENCE [LARGE SCALE GENOMIC DNA]</scope>
    <source>
        <strain evidence="3">ATCC 34711 / CBS 6284 / DSM 70876 / NBRC 10599 / NRRL Y-10934 / UCD 77-7</strain>
    </source>
</reference>
<evidence type="ECO:0000256" key="1">
    <source>
        <dbReference type="SAM" id="MobiDB-lite"/>
    </source>
</evidence>
<dbReference type="KEGG" id="tbl:TBLA_0B03230"/>
<feature type="compositionally biased region" description="Low complexity" evidence="1">
    <location>
        <begin position="154"/>
        <end position="172"/>
    </location>
</feature>
<feature type="compositionally biased region" description="Low complexity" evidence="1">
    <location>
        <begin position="49"/>
        <end position="65"/>
    </location>
</feature>
<dbReference type="GeneID" id="14494554"/>
<sequence>MAKTLAQGRKPGSGRKPGKGKTLREGRKPGSGRKRRDGNISNENHLIHSNDTVTSTVNSSRNGSVSNAFTEQDLEALQALNSLNKSSTSPRSTSANTSATNILPSIQMNTDSNSNNMFPNAHNVFLNENTSNNNTENSITTNSGLNIHSSIHMSNSLSNGSTSTNATNGSQTPNGSANIQLPLPIPINNGMYGINPSSNSNVIMNNIPMNIINTPINLNNTSSGNNINISSSSRNNSITVSSSTMNNADLNMNMMMGIPMNINMIPIQTSTTTYIESAKKIKKGDTVFDNKTTGNSVNSVNSKDIFKNLTPNFPKFNRSSTP</sequence>
<feature type="region of interest" description="Disordered" evidence="1">
    <location>
        <begin position="130"/>
        <end position="177"/>
    </location>
</feature>
<evidence type="ECO:0000313" key="2">
    <source>
        <dbReference type="EMBL" id="CCH59164.1"/>
    </source>
</evidence>
<dbReference type="eggNOG" id="ENOG502SC3B">
    <property type="taxonomic scope" value="Eukaryota"/>
</dbReference>
<dbReference type="AlphaFoldDB" id="I2GYG2"/>
<proteinExistence type="predicted"/>
<feature type="compositionally biased region" description="Basic residues" evidence="1">
    <location>
        <begin position="12"/>
        <end position="21"/>
    </location>
</feature>
<evidence type="ECO:0000313" key="3">
    <source>
        <dbReference type="Proteomes" id="UP000002866"/>
    </source>
</evidence>